<dbReference type="EMBL" id="JAPCHY010000008">
    <property type="protein sequence ID" value="MCW4472932.1"/>
    <property type="molecule type" value="Genomic_DNA"/>
</dbReference>
<dbReference type="Gene3D" id="3.90.79.10">
    <property type="entry name" value="Nucleoside Triphosphate Pyrophosphohydrolase"/>
    <property type="match status" value="1"/>
</dbReference>
<keyword evidence="7" id="KW-0460">Magnesium</keyword>
<evidence type="ECO:0000313" key="12">
    <source>
        <dbReference type="Proteomes" id="UP001209922"/>
    </source>
</evidence>
<dbReference type="InterPro" id="IPR015797">
    <property type="entry name" value="NUDIX_hydrolase-like_dom_sf"/>
</dbReference>
<dbReference type="PANTHER" id="PTHR42904">
    <property type="entry name" value="NUDIX HYDROLASE, NUDC SUBFAMILY"/>
    <property type="match status" value="1"/>
</dbReference>
<name>A0ABT3JWS4_9XANT</name>
<evidence type="ECO:0000256" key="5">
    <source>
        <dbReference type="ARBA" id="ARBA00022723"/>
    </source>
</evidence>
<sequence length="301" mass="33071">MPNTSLEFAGYAFAGEPLDRADTLRGDAEALAGLWPAARILVLDHDGNAYADDEGRPLPLTGAELGGGPGTAIFLGLREGRAHFSLESEAVPVQAPRRVDLRQAAASWPAADSSLFCYARGMSYWQSRTRFCGVCGGAVAFDRGGFVGHCRQCGNEHYPRVDPAVIVAVENDGRLLLGRQPNWAPRRWSVIAGFVEPGESLEQTVAREVFEETRVRVRECRYLGTQPWPFPGALMLGFRASAEDDAPTVDGELEDARWFTVDEVAAALRREHEDDGQGILLPPRISIARSLIEHWYHRTRG</sequence>
<evidence type="ECO:0000256" key="6">
    <source>
        <dbReference type="ARBA" id="ARBA00022801"/>
    </source>
</evidence>
<protein>
    <recommendedName>
        <fullName evidence="4">NAD(+) diphosphatase</fullName>
        <ecNumber evidence="4">3.6.1.22</ecNumber>
    </recommendedName>
</protein>
<dbReference type="GO" id="GO:0016787">
    <property type="term" value="F:hydrolase activity"/>
    <property type="evidence" value="ECO:0007669"/>
    <property type="project" value="UniProtKB-KW"/>
</dbReference>
<comment type="similarity">
    <text evidence="3">Belongs to the Nudix hydrolase family. NudC subfamily.</text>
</comment>
<comment type="cofactor">
    <cofactor evidence="2">
        <name>Zn(2+)</name>
        <dbReference type="ChEBI" id="CHEBI:29105"/>
    </cofactor>
</comment>
<dbReference type="RefSeq" id="WP_265127918.1">
    <property type="nucleotide sequence ID" value="NZ_JAPCHY010000008.1"/>
</dbReference>
<evidence type="ECO:0000259" key="10">
    <source>
        <dbReference type="PROSITE" id="PS51462"/>
    </source>
</evidence>
<dbReference type="PROSITE" id="PS00893">
    <property type="entry name" value="NUDIX_BOX"/>
    <property type="match status" value="1"/>
</dbReference>
<dbReference type="PANTHER" id="PTHR42904:SF6">
    <property type="entry name" value="NAD-CAPPED RNA HYDROLASE NUDT12"/>
    <property type="match status" value="1"/>
</dbReference>
<evidence type="ECO:0000256" key="9">
    <source>
        <dbReference type="ARBA" id="ARBA00023679"/>
    </source>
</evidence>
<proteinExistence type="inferred from homology"/>
<evidence type="ECO:0000256" key="8">
    <source>
        <dbReference type="ARBA" id="ARBA00023027"/>
    </source>
</evidence>
<comment type="caution">
    <text evidence="11">The sequence shown here is derived from an EMBL/GenBank/DDBJ whole genome shotgun (WGS) entry which is preliminary data.</text>
</comment>
<keyword evidence="12" id="KW-1185">Reference proteome</keyword>
<evidence type="ECO:0000256" key="7">
    <source>
        <dbReference type="ARBA" id="ARBA00022842"/>
    </source>
</evidence>
<reference evidence="11 12" key="1">
    <citation type="submission" date="2022-10" db="EMBL/GenBank/DDBJ databases">
        <title>Xanthomonas sp. H13-6.</title>
        <authorList>
            <person name="Liu X."/>
            <person name="Deng Z."/>
            <person name="Jiang Y."/>
            <person name="Yu T."/>
            <person name="Ai J."/>
        </authorList>
    </citation>
    <scope>NUCLEOTIDE SEQUENCE [LARGE SCALE GENOMIC DNA]</scope>
    <source>
        <strain evidence="11 12">H13-6</strain>
    </source>
</reference>
<evidence type="ECO:0000256" key="1">
    <source>
        <dbReference type="ARBA" id="ARBA00001946"/>
    </source>
</evidence>
<dbReference type="Gene3D" id="3.90.79.20">
    <property type="match status" value="1"/>
</dbReference>
<evidence type="ECO:0000256" key="4">
    <source>
        <dbReference type="ARBA" id="ARBA00012381"/>
    </source>
</evidence>
<dbReference type="InterPro" id="IPR015376">
    <property type="entry name" value="Znr_NADH_PPase"/>
</dbReference>
<dbReference type="PROSITE" id="PS51462">
    <property type="entry name" value="NUDIX"/>
    <property type="match status" value="1"/>
</dbReference>
<dbReference type="InterPro" id="IPR020084">
    <property type="entry name" value="NUDIX_hydrolase_CS"/>
</dbReference>
<comment type="cofactor">
    <cofactor evidence="1">
        <name>Mg(2+)</name>
        <dbReference type="ChEBI" id="CHEBI:18420"/>
    </cofactor>
</comment>
<organism evidence="11 12">
    <name type="scientific">Xanthomonas chitinilytica</name>
    <dbReference type="NCBI Taxonomy" id="2989819"/>
    <lineage>
        <taxon>Bacteria</taxon>
        <taxon>Pseudomonadati</taxon>
        <taxon>Pseudomonadota</taxon>
        <taxon>Gammaproteobacteria</taxon>
        <taxon>Lysobacterales</taxon>
        <taxon>Lysobacteraceae</taxon>
        <taxon>Xanthomonas</taxon>
    </lineage>
</organism>
<dbReference type="Pfam" id="PF09297">
    <property type="entry name" value="Zn_ribbon_NUD"/>
    <property type="match status" value="1"/>
</dbReference>
<keyword evidence="8" id="KW-0520">NAD</keyword>
<evidence type="ECO:0000256" key="3">
    <source>
        <dbReference type="ARBA" id="ARBA00009595"/>
    </source>
</evidence>
<dbReference type="Proteomes" id="UP001209922">
    <property type="component" value="Unassembled WGS sequence"/>
</dbReference>
<dbReference type="InterPro" id="IPR050241">
    <property type="entry name" value="NAD-cap_RNA_hydrolase_NudC"/>
</dbReference>
<dbReference type="SUPFAM" id="SSF55811">
    <property type="entry name" value="Nudix"/>
    <property type="match status" value="1"/>
</dbReference>
<dbReference type="CDD" id="cd03429">
    <property type="entry name" value="NUDIX_NADH_pyrophosphatase_Nudt13"/>
    <property type="match status" value="1"/>
</dbReference>
<dbReference type="EC" id="3.6.1.22" evidence="4"/>
<evidence type="ECO:0000313" key="11">
    <source>
        <dbReference type="EMBL" id="MCW4472932.1"/>
    </source>
</evidence>
<keyword evidence="5" id="KW-0479">Metal-binding</keyword>
<dbReference type="InterPro" id="IPR000086">
    <property type="entry name" value="NUDIX_hydrolase_dom"/>
</dbReference>
<accession>A0ABT3JWS4</accession>
<keyword evidence="6 11" id="KW-0378">Hydrolase</keyword>
<evidence type="ECO:0000256" key="2">
    <source>
        <dbReference type="ARBA" id="ARBA00001947"/>
    </source>
</evidence>
<comment type="catalytic activity">
    <reaction evidence="9">
        <text>a 5'-end NAD(+)-phospho-ribonucleoside in mRNA + H2O = a 5'-end phospho-adenosine-phospho-ribonucleoside in mRNA + beta-nicotinamide D-ribonucleotide + 2 H(+)</text>
        <dbReference type="Rhea" id="RHEA:60876"/>
        <dbReference type="Rhea" id="RHEA-COMP:15698"/>
        <dbReference type="Rhea" id="RHEA-COMP:15719"/>
        <dbReference type="ChEBI" id="CHEBI:14649"/>
        <dbReference type="ChEBI" id="CHEBI:15377"/>
        <dbReference type="ChEBI" id="CHEBI:15378"/>
        <dbReference type="ChEBI" id="CHEBI:144029"/>
        <dbReference type="ChEBI" id="CHEBI:144051"/>
    </reaction>
    <physiologicalReaction direction="left-to-right" evidence="9">
        <dbReference type="Rhea" id="RHEA:60877"/>
    </physiologicalReaction>
</comment>
<dbReference type="Pfam" id="PF00293">
    <property type="entry name" value="NUDIX"/>
    <property type="match status" value="1"/>
</dbReference>
<feature type="domain" description="Nudix hydrolase" evidence="10">
    <location>
        <begin position="159"/>
        <end position="281"/>
    </location>
</feature>
<dbReference type="InterPro" id="IPR049734">
    <property type="entry name" value="NudC-like_C"/>
</dbReference>
<dbReference type="NCBIfam" id="NF001299">
    <property type="entry name" value="PRK00241.1"/>
    <property type="match status" value="1"/>
</dbReference>
<gene>
    <name evidence="11" type="primary">nudC</name>
    <name evidence="11" type="ORF">OK345_10495</name>
</gene>